<dbReference type="EMBL" id="HAEE01014762">
    <property type="protein sequence ID" value="SBR34812.1"/>
    <property type="molecule type" value="Transcribed_RNA"/>
</dbReference>
<gene>
    <name evidence="1" type="primary">SOX18</name>
</gene>
<reference evidence="1" key="2">
    <citation type="submission" date="2016-06" db="EMBL/GenBank/DDBJ databases">
        <title>The genome of a short-lived fish provides insights into sex chromosome evolution and the genetic control of aging.</title>
        <authorList>
            <person name="Reichwald K."/>
            <person name="Felder M."/>
            <person name="Petzold A."/>
            <person name="Koch P."/>
            <person name="Groth M."/>
            <person name="Platzer M."/>
        </authorList>
    </citation>
    <scope>NUCLEOTIDE SEQUENCE</scope>
    <source>
        <tissue evidence="1">Brain</tissue>
    </source>
</reference>
<sequence length="41" mass="4714">QTGRCRSLASVHLRTLSQILCMNLQIHTCLYFLTNSNLCLF</sequence>
<reference evidence="1" key="1">
    <citation type="submission" date="2016-05" db="EMBL/GenBank/DDBJ databases">
        <authorList>
            <person name="Lavstsen T."/>
            <person name="Jespersen J.S."/>
        </authorList>
    </citation>
    <scope>NUCLEOTIDE SEQUENCE</scope>
    <source>
        <tissue evidence="1">Brain</tissue>
    </source>
</reference>
<name>A0A1A8KR00_NOTKU</name>
<protein>
    <submittedName>
        <fullName evidence="1">SRY-box containing gene 18</fullName>
    </submittedName>
</protein>
<accession>A0A1A8KR00</accession>
<feature type="non-terminal residue" evidence="1">
    <location>
        <position position="41"/>
    </location>
</feature>
<dbReference type="AlphaFoldDB" id="A0A1A8KR00"/>
<feature type="non-terminal residue" evidence="1">
    <location>
        <position position="1"/>
    </location>
</feature>
<evidence type="ECO:0000313" key="1">
    <source>
        <dbReference type="EMBL" id="SBR34812.1"/>
    </source>
</evidence>
<organism evidence="1">
    <name type="scientific">Nothobranchius kuhntae</name>
    <name type="common">Beira killifish</name>
    <dbReference type="NCBI Taxonomy" id="321403"/>
    <lineage>
        <taxon>Eukaryota</taxon>
        <taxon>Metazoa</taxon>
        <taxon>Chordata</taxon>
        <taxon>Craniata</taxon>
        <taxon>Vertebrata</taxon>
        <taxon>Euteleostomi</taxon>
        <taxon>Actinopterygii</taxon>
        <taxon>Neopterygii</taxon>
        <taxon>Teleostei</taxon>
        <taxon>Neoteleostei</taxon>
        <taxon>Acanthomorphata</taxon>
        <taxon>Ovalentaria</taxon>
        <taxon>Atherinomorphae</taxon>
        <taxon>Cyprinodontiformes</taxon>
        <taxon>Nothobranchiidae</taxon>
        <taxon>Nothobranchius</taxon>
    </lineage>
</organism>
<proteinExistence type="predicted"/>